<evidence type="ECO:0000256" key="10">
    <source>
        <dbReference type="SAM" id="MobiDB-lite"/>
    </source>
</evidence>
<keyword evidence="4 9" id="KW-0645">Protease</keyword>
<dbReference type="EMBL" id="LC333428">
    <property type="protein sequence ID" value="BBB06465.1"/>
    <property type="molecule type" value="Genomic_DNA"/>
</dbReference>
<comment type="function">
    <text evidence="9">Capsid scaffolding protein: Acts as a scaffold protein by binding major capsid protein in the cytoplasm, inducing the nuclear localization of both proteins. Multimerizes in the nucleus such as major capsid protein forms the icosahedral T=16 capsid. Autocatalytic cleavage releases the assembly protein, and subsequently abolishes interaction with major capsid protein. Cleavages products are evicted from the capsid before or during DNA packaging.</text>
</comment>
<evidence type="ECO:0000256" key="3">
    <source>
        <dbReference type="ARBA" id="ARBA00022612"/>
    </source>
</evidence>
<keyword evidence="12" id="KW-1185">Reference proteome</keyword>
<keyword evidence="1 9" id="KW-0597">Phosphoprotein</keyword>
<dbReference type="GO" id="GO:0006508">
    <property type="term" value="P:proteolysis"/>
    <property type="evidence" value="ECO:0007669"/>
    <property type="project" value="UniProtKB-KW"/>
</dbReference>
<dbReference type="HAMAP" id="MF_04008">
    <property type="entry name" value="HSV_SCAF"/>
    <property type="match status" value="1"/>
</dbReference>
<feature type="region of interest" description="Interaction with major capsid protein" evidence="9">
    <location>
        <begin position="564"/>
        <end position="584"/>
    </location>
</feature>
<feature type="site" description="Cleavage; by assemblin; Release site" evidence="9">
    <location>
        <begin position="235"/>
        <end position="236"/>
    </location>
</feature>
<protein>
    <recommendedName>
        <fullName evidence="9">Capsid scaffolding protein</fullName>
    </recommendedName>
    <alternativeName>
        <fullName evidence="9">Protease precursor</fullName>
        <shortName evidence="9">pPR</shortName>
    </alternativeName>
    <component>
        <recommendedName>
            <fullName evidence="9">Assemblin</fullName>
            <ecNumber evidence="9">3.4.21.97</ecNumber>
        </recommendedName>
        <alternativeName>
            <fullName evidence="9">Protease</fullName>
            <shortName evidence="9">Pr</shortName>
        </alternativeName>
    </component>
    <component>
        <recommendedName>
            <fullName evidence="9">Assembly protein</fullName>
            <shortName evidence="9">AP</shortName>
        </recommendedName>
        <alternativeName>
            <fullName evidence="9">Capsid assembly protein</fullName>
        </alternativeName>
    </component>
</protein>
<comment type="subunit">
    <molecule>Capsid scaffolding protein</molecule>
    <text evidence="9">Homomultimer. Interacts with major capsid protein.</text>
</comment>
<reference evidence="11" key="1">
    <citation type="submission" date="2017-11" db="EMBL/GenBank/DDBJ databases">
        <title>Complete genome of Rhinolophus gammaherpesvirus-1.</title>
        <authorList>
            <person name="Maeda K."/>
            <person name="Noguchi K."/>
        </authorList>
    </citation>
    <scope>NUCLEOTIDE SEQUENCE [LARGE SCALE GENOMIC DNA]</scope>
    <source>
        <strain evidence="11">BV1</strain>
    </source>
</reference>
<comment type="caution">
    <text evidence="9">Lacks conserved residue(s) required for the propagation of feature annotation.</text>
</comment>
<evidence type="ECO:0000256" key="2">
    <source>
        <dbReference type="ARBA" id="ARBA00022562"/>
    </source>
</evidence>
<feature type="region of interest" description="Disordered" evidence="10">
    <location>
        <begin position="373"/>
        <end position="409"/>
    </location>
</feature>
<dbReference type="GO" id="GO:0019076">
    <property type="term" value="P:viral release from host cell"/>
    <property type="evidence" value="ECO:0007669"/>
    <property type="project" value="UniProtKB-UniRule"/>
</dbReference>
<keyword evidence="8 9" id="KW-1035">Host cytoplasm</keyword>
<comment type="subcellular location">
    <molecule>Capsid scaffolding protein</molecule>
    <subcellularLocation>
        <location evidence="9">Host cytoplasm</location>
    </subcellularLocation>
</comment>
<dbReference type="SUPFAM" id="SSF50789">
    <property type="entry name" value="Herpes virus serine proteinase, assemblin"/>
    <property type="match status" value="1"/>
</dbReference>
<evidence type="ECO:0000256" key="7">
    <source>
        <dbReference type="ARBA" id="ARBA00022950"/>
    </source>
</evidence>
<feature type="chain" id="PRO_5023489278" description="Assemblin" evidence="9">
    <location>
        <begin position="1"/>
        <end position="235"/>
    </location>
</feature>
<feature type="chain" id="PRO_5023489282" description="Capsid scaffolding protein" evidence="9">
    <location>
        <begin position="1"/>
        <end position="584"/>
    </location>
</feature>
<comment type="similarity">
    <text evidence="9">Belongs to the herpesviridae capsid scaffolding protein family.</text>
</comment>
<sequence>MSSSSVFVGGFVDVFTFPKQDSALYLDPGEISPHLPLKEPIPLNVEHISEAQVGWTTGLHLSKYGLFCTGVITSQEFLALVEKVGAESSVARSHSSTLPPQPVLETLHAWLPELSLASLHPESLSSPGHHPVEDRVFHHVSLCALGKRRGTVAVYGHDLEWVLSKFTSFSDSERRGVLEAHASIYISIAPIPAFTCPYEVLMAKAIDAGFIKNRLDILKTDKGVAEVKAPTYLKASAQPLLTISADSTKNPDLHLPSHPGHPGTMNPPAGTHEELISVPRSTFMSMLQTNLDTMKQSSIQKAPLHAPEVPFCHQTQPRFAPLSTYPPAAPPYFNPVYGPLDVPGSYTPYHPPPAAAFFNPWAQFPPDLLRYAGNGLSHSPASHPARPNKRKRDGEDDYEAPLFPGENQKDFHSLSKSIAAIQSELKDIRNSTMSQPKLVTQANIPQYPQPTPPQAAVHAEYVDPARFQAGQGGYFIRYVNPFTQDGVYAPGPPQVYQQPHQTIPQPIPTQAPPPTAAPLHQQPVQHDAEDKRPQQSESEKHPAPKEARASTASSQPAQVVEASSKPSQVSQLQKIFCDEILNKK</sequence>
<keyword evidence="5 9" id="KW-0378">Hydrolase</keyword>
<dbReference type="Gene3D" id="3.20.16.10">
    <property type="entry name" value="Herpesvirus/Caudovirus protease domain"/>
    <property type="match status" value="1"/>
</dbReference>
<dbReference type="EC" id="3.4.21.97" evidence="9"/>
<dbReference type="PRINTS" id="PR00236">
    <property type="entry name" value="HSVCAPSIDP40"/>
</dbReference>
<comment type="function">
    <text evidence="9">Assemblin: Protease that plays an essential role in virion assembly within the nucleus. Catalyzes the cleavage of the assembly protein after formation of the spherical procapsid. By that cleavage, the capsid matures and gains its icosahedral shape. The cleavage sites seem to include -Ala-Ser-, -Ala-Ala-, as well as Ala-Thr bonds. Assemblin and cleavages products are evicted from the capsid before or during DNA packaging.</text>
</comment>
<feature type="active site" description="Charge relay system" evidence="9">
    <location>
        <position position="47"/>
    </location>
</feature>
<comment type="catalytic activity">
    <reaction evidence="9">
        <text>Cleaves -Ala-|-Ser- and -Ala-|-Ala- bonds in the scaffold protein.</text>
        <dbReference type="EC" id="3.4.21.97"/>
    </reaction>
</comment>
<keyword evidence="6 9" id="KW-0720">Serine protease</keyword>
<evidence type="ECO:0000313" key="11">
    <source>
        <dbReference type="EMBL" id="BBB06465.1"/>
    </source>
</evidence>
<comment type="function">
    <text evidence="9">Assembly protein: Plays a major role in capsid assembly. Acts as a scaffold protein by binding major capsid protein. Multimerizes in the nucleus such as major capsid protein forms the icosahedral T=16 capsid. Cleaved by assemblin after capsid completion. The cleavages products are evicted from the capsid before or during DNA packaging.</text>
</comment>
<feature type="active site" description="Charge relay system" evidence="9">
    <location>
        <position position="139"/>
    </location>
</feature>
<feature type="chain" id="PRO_5023489280" description="Assembly protein" evidence="9">
    <location>
        <begin position="236"/>
        <end position="584"/>
    </location>
</feature>
<comment type="PTM">
    <text evidence="9">Capsid scaffolding protein: Capsid scaffolding protein is cleaved by assemblin after formation of the spherical procapsid. As a result, the capsid obtains its mature, icosahedral shape. Cleavages occur at two or more sites: release (R-site) and maturation (M-site).</text>
</comment>
<dbReference type="InterPro" id="IPR035443">
    <property type="entry name" value="Herpes_virus_sf"/>
</dbReference>
<evidence type="ECO:0000256" key="1">
    <source>
        <dbReference type="ARBA" id="ARBA00022553"/>
    </source>
</evidence>
<dbReference type="InterPro" id="IPR001847">
    <property type="entry name" value="Peptidase_S21"/>
</dbReference>
<evidence type="ECO:0000256" key="8">
    <source>
        <dbReference type="ARBA" id="ARBA00023200"/>
    </source>
</evidence>
<dbReference type="GO" id="GO:0042025">
    <property type="term" value="C:host cell nucleus"/>
    <property type="evidence" value="ECO:0007669"/>
    <property type="project" value="UniProtKB-SubCell"/>
</dbReference>
<feature type="compositionally biased region" description="Basic and acidic residues" evidence="10">
    <location>
        <begin position="526"/>
        <end position="548"/>
    </location>
</feature>
<feature type="active site" description="Charge relay system" evidence="9">
    <location>
        <position position="115"/>
    </location>
</feature>
<evidence type="ECO:0000256" key="6">
    <source>
        <dbReference type="ARBA" id="ARBA00022825"/>
    </source>
</evidence>
<keyword evidence="2 9" id="KW-1048">Host nucleus</keyword>
<comment type="domain">
    <text evidence="9">Region of interaction between pPR and pAP is called Amino conserved domain (ACD). The region of interaction with major capsid protein is called carboxyl conserved domain (CCD).</text>
</comment>
<dbReference type="GO" id="GO:0042802">
    <property type="term" value="F:identical protein binding"/>
    <property type="evidence" value="ECO:0007669"/>
    <property type="project" value="UniProtKB-UniRule"/>
</dbReference>
<dbReference type="KEGG" id="vg:41701517"/>
<comment type="subunit">
    <molecule>Assemblin</molecule>
    <text evidence="9">Exists in a monomer-dimer equilibrium with the dimer being the active species.</text>
</comment>
<dbReference type="Pfam" id="PF00716">
    <property type="entry name" value="Peptidase_S21"/>
    <property type="match status" value="1"/>
</dbReference>
<dbReference type="Proteomes" id="UP000289908">
    <property type="component" value="Segment"/>
</dbReference>
<accession>A0A2Z5U6A2</accession>
<feature type="compositionally biased region" description="Pro residues" evidence="10">
    <location>
        <begin position="505"/>
        <end position="516"/>
    </location>
</feature>
<name>A0A2Z5U6A2_9GAMA</name>
<feature type="region of interest" description="Disordered" evidence="10">
    <location>
        <begin position="489"/>
        <end position="570"/>
    </location>
</feature>
<dbReference type="OrthoDB" id="9131at10239"/>
<evidence type="ECO:0000256" key="5">
    <source>
        <dbReference type="ARBA" id="ARBA00022801"/>
    </source>
</evidence>
<organism evidence="11">
    <name type="scientific">Rhinolophus gammaherpesvirus 1</name>
    <dbReference type="NCBI Taxonomy" id="2054179"/>
    <lineage>
        <taxon>Viruses</taxon>
        <taxon>Duplodnaviria</taxon>
        <taxon>Heunggongvirae</taxon>
        <taxon>Peploviricota</taxon>
        <taxon>Herviviricetes</taxon>
        <taxon>Herpesvirales</taxon>
        <taxon>Orthoherpesviridae</taxon>
        <taxon>Gammaherpesvirinae</taxon>
        <taxon>Percavirus</taxon>
        <taxon>Percavirus rhinolophidgamma1</taxon>
    </lineage>
</organism>
<dbReference type="GO" id="GO:0004252">
    <property type="term" value="F:serine-type endopeptidase activity"/>
    <property type="evidence" value="ECO:0007669"/>
    <property type="project" value="UniProtKB-UniRule"/>
</dbReference>
<dbReference type="GO" id="GO:0039708">
    <property type="term" value="P:nuclear capsid assembly"/>
    <property type="evidence" value="ECO:0007669"/>
    <property type="project" value="UniProtKB-ARBA"/>
</dbReference>
<keyword evidence="3 9" id="KW-1188">Viral release from host cell</keyword>
<dbReference type="RefSeq" id="YP_009551826.1">
    <property type="nucleotide sequence ID" value="NC_040539.1"/>
</dbReference>
<dbReference type="GeneID" id="41701517"/>
<dbReference type="GO" id="GO:0030430">
    <property type="term" value="C:host cell cytoplasm"/>
    <property type="evidence" value="ECO:0007669"/>
    <property type="project" value="UniProtKB-SubCell"/>
</dbReference>
<comment type="subcellular location">
    <molecule>Assemblin</molecule>
    <subcellularLocation>
        <location evidence="9">Host nucleus</location>
    </subcellularLocation>
</comment>
<gene>
    <name evidence="11" type="primary">ORF19</name>
</gene>
<comment type="subcellular location">
    <molecule>Assembly protein</molecule>
    <subcellularLocation>
        <location evidence="9">Host nucleus</location>
    </subcellularLocation>
</comment>
<proteinExistence type="inferred from homology"/>
<evidence type="ECO:0000313" key="12">
    <source>
        <dbReference type="Proteomes" id="UP000289908"/>
    </source>
</evidence>
<evidence type="ECO:0000256" key="4">
    <source>
        <dbReference type="ARBA" id="ARBA00022670"/>
    </source>
</evidence>
<keyword evidence="7 9" id="KW-0118">Viral capsid assembly</keyword>
<evidence type="ECO:0000256" key="9">
    <source>
        <dbReference type="HAMAP-Rule" id="MF_04008"/>
    </source>
</evidence>
<comment type="subunit">
    <molecule>Assembly protein</molecule>
    <text evidence="9">Homomultimer. Interacts with major capsid protein.</text>
</comment>